<dbReference type="AlphaFoldDB" id="A0A6P6Y5Q0"/>
<reference evidence="11" key="1">
    <citation type="submission" date="2025-08" db="UniProtKB">
        <authorList>
            <consortium name="RefSeq"/>
        </authorList>
    </citation>
    <scope>IDENTIFICATION</scope>
    <source>
        <strain evidence="11">Airmid</strain>
    </source>
</reference>
<evidence type="ECO:0000256" key="6">
    <source>
        <dbReference type="ARBA" id="ARBA00023242"/>
    </source>
</evidence>
<dbReference type="GO" id="GO:0000981">
    <property type="term" value="F:DNA-binding transcription factor activity, RNA polymerase II-specific"/>
    <property type="evidence" value="ECO:0007669"/>
    <property type="project" value="TreeGrafter"/>
</dbReference>
<feature type="region of interest" description="Disordered" evidence="8">
    <location>
        <begin position="325"/>
        <end position="344"/>
    </location>
</feature>
<feature type="compositionally biased region" description="Low complexity" evidence="8">
    <location>
        <begin position="476"/>
        <end position="513"/>
    </location>
</feature>
<dbReference type="OrthoDB" id="7442607at2759"/>
<keyword evidence="3" id="KW-0805">Transcription regulation</keyword>
<feature type="region of interest" description="Disordered" evidence="8">
    <location>
        <begin position="219"/>
        <end position="246"/>
    </location>
</feature>
<dbReference type="PANTHER" id="PTHR11267">
    <property type="entry name" value="T-BOX PROTEIN-RELATED"/>
    <property type="match status" value="1"/>
</dbReference>
<dbReference type="PROSITE" id="PS01283">
    <property type="entry name" value="TBOX_1"/>
    <property type="match status" value="1"/>
</dbReference>
<feature type="compositionally biased region" description="Basic residues" evidence="8">
    <location>
        <begin position="406"/>
        <end position="427"/>
    </location>
</feature>
<dbReference type="InterPro" id="IPR008967">
    <property type="entry name" value="p53-like_TF_DNA-bd_sf"/>
</dbReference>
<feature type="compositionally biased region" description="Low complexity" evidence="8">
    <location>
        <begin position="428"/>
        <end position="440"/>
    </location>
</feature>
<dbReference type="Gene3D" id="2.60.40.820">
    <property type="entry name" value="Transcription factor, T-box"/>
    <property type="match status" value="2"/>
</dbReference>
<feature type="domain" description="T-box" evidence="9">
    <location>
        <begin position="81"/>
        <end position="401"/>
    </location>
</feature>
<proteinExistence type="predicted"/>
<dbReference type="GO" id="GO:0000785">
    <property type="term" value="C:chromatin"/>
    <property type="evidence" value="ECO:0007669"/>
    <property type="project" value="TreeGrafter"/>
</dbReference>
<dbReference type="SUPFAM" id="SSF49417">
    <property type="entry name" value="p53-like transcription factors"/>
    <property type="match status" value="2"/>
</dbReference>
<dbReference type="Pfam" id="PF00907">
    <property type="entry name" value="T-box"/>
    <property type="match status" value="2"/>
</dbReference>
<dbReference type="GO" id="GO:0045893">
    <property type="term" value="P:positive regulation of DNA-templated transcription"/>
    <property type="evidence" value="ECO:0007669"/>
    <property type="project" value="InterPro"/>
</dbReference>
<dbReference type="PRINTS" id="PR00937">
    <property type="entry name" value="TBOX"/>
</dbReference>
<dbReference type="PRINTS" id="PR00938">
    <property type="entry name" value="BRACHYURY"/>
</dbReference>
<evidence type="ECO:0000256" key="1">
    <source>
        <dbReference type="ARBA" id="ARBA00004123"/>
    </source>
</evidence>
<evidence type="ECO:0000313" key="10">
    <source>
        <dbReference type="Proteomes" id="UP000515146"/>
    </source>
</evidence>
<dbReference type="GO" id="GO:0001708">
    <property type="term" value="P:cell fate specification"/>
    <property type="evidence" value="ECO:0007669"/>
    <property type="project" value="TreeGrafter"/>
</dbReference>
<dbReference type="InterPro" id="IPR001699">
    <property type="entry name" value="TF_T-box"/>
</dbReference>
<comment type="caution">
    <text evidence="7">Lacks conserved residue(s) required for the propagation of feature annotation.</text>
</comment>
<dbReference type="GO" id="GO:0001707">
    <property type="term" value="P:mesoderm formation"/>
    <property type="evidence" value="ECO:0007669"/>
    <property type="project" value="TreeGrafter"/>
</dbReference>
<dbReference type="GO" id="GO:0000978">
    <property type="term" value="F:RNA polymerase II cis-regulatory region sequence-specific DNA binding"/>
    <property type="evidence" value="ECO:0007669"/>
    <property type="project" value="InterPro"/>
</dbReference>
<accession>A0A6P6Y5Q0</accession>
<feature type="region of interest" description="Disordered" evidence="8">
    <location>
        <begin position="404"/>
        <end position="513"/>
    </location>
</feature>
<feature type="region of interest" description="Disordered" evidence="8">
    <location>
        <begin position="37"/>
        <end position="63"/>
    </location>
</feature>
<dbReference type="KEGG" id="dpte:113794697"/>
<dbReference type="GO" id="GO:0005634">
    <property type="term" value="C:nucleus"/>
    <property type="evidence" value="ECO:0007669"/>
    <property type="project" value="UniProtKB-SubCell"/>
</dbReference>
<keyword evidence="5" id="KW-0804">Transcription</keyword>
<dbReference type="InterPro" id="IPR036960">
    <property type="entry name" value="T-box_sf"/>
</dbReference>
<dbReference type="PROSITE" id="PS01264">
    <property type="entry name" value="TBOX_2"/>
    <property type="match status" value="1"/>
</dbReference>
<sequence length="513" mass="56815">MIPISIDTYNNHDQQVLNLPIITSSMATTTTSTISNSNCLTSTTTTTTTATGTTSSSSSLTSSSLSVNSSYHQHRHISVQLMDITIWKRFCDVNNEMIVTKGGRRMFPLIRCQIDGLEPRSMYSIVLEFVQIGTHRWKYLNGNWVAGGKSEPPPQNLQTFYIHPDSPNFGAHWMKEVVSFTKVKLTNKPTTQQGQVVLNSLHKYQPRIHIVRIESTGSTVTTSTTASSSSSSTASTTATTSSTSTSPKLTMDALCVLSKSLYQQHQQQHNGNNNDGIIISDMNDEFVQITNIDNCLASISSSSSLSTNDGTNFYETSQECIDILGTTGTGKNNNDNNNSSSGSSSGMMIINEDCINSFCGGNKIVTYTFKETQFIAVTAYQNEDVTHLKIRYNPFAKAFQDIREKPSHHHHHHHNHYSSTSHSHHHLQQQQQQQNQLSSSIYDQSIHHSHPHHHSNYSQSYYQQQQQQQRIHTGVTNSNSESITTTTTTTKSTITTTTTLSSSSPLSTTLATT</sequence>
<keyword evidence="6 7" id="KW-0539">Nucleus</keyword>
<dbReference type="Proteomes" id="UP000515146">
    <property type="component" value="Unplaced"/>
</dbReference>
<keyword evidence="2" id="KW-0217">Developmental protein</keyword>
<keyword evidence="10" id="KW-1185">Reference proteome</keyword>
<evidence type="ECO:0000256" key="5">
    <source>
        <dbReference type="ARBA" id="ARBA00023163"/>
    </source>
</evidence>
<evidence type="ECO:0000256" key="3">
    <source>
        <dbReference type="ARBA" id="ARBA00023015"/>
    </source>
</evidence>
<evidence type="ECO:0000256" key="8">
    <source>
        <dbReference type="SAM" id="MobiDB-lite"/>
    </source>
</evidence>
<dbReference type="InterPro" id="IPR046360">
    <property type="entry name" value="T-box_DNA-bd"/>
</dbReference>
<comment type="subcellular location">
    <subcellularLocation>
        <location evidence="1 7">Nucleus</location>
    </subcellularLocation>
</comment>
<dbReference type="SMART" id="SM00425">
    <property type="entry name" value="TBOX"/>
    <property type="match status" value="1"/>
</dbReference>
<dbReference type="InterPro" id="IPR002070">
    <property type="entry name" value="TF_Brachyury"/>
</dbReference>
<evidence type="ECO:0000256" key="2">
    <source>
        <dbReference type="ARBA" id="ARBA00022473"/>
    </source>
</evidence>
<dbReference type="InterPro" id="IPR018186">
    <property type="entry name" value="TF_T-box_CS"/>
</dbReference>
<evidence type="ECO:0000256" key="7">
    <source>
        <dbReference type="PROSITE-ProRule" id="PRU00201"/>
    </source>
</evidence>
<dbReference type="RefSeq" id="XP_027200625.1">
    <property type="nucleotide sequence ID" value="XM_027344824.1"/>
</dbReference>
<evidence type="ECO:0000259" key="9">
    <source>
        <dbReference type="PROSITE" id="PS50252"/>
    </source>
</evidence>
<protein>
    <submittedName>
        <fullName evidence="11">T-box transcription factor TBX4-like</fullName>
    </submittedName>
</protein>
<evidence type="ECO:0000256" key="4">
    <source>
        <dbReference type="ARBA" id="ARBA00023125"/>
    </source>
</evidence>
<evidence type="ECO:0000313" key="11">
    <source>
        <dbReference type="RefSeq" id="XP_027200625.1"/>
    </source>
</evidence>
<keyword evidence="4 7" id="KW-0238">DNA-binding</keyword>
<dbReference type="PROSITE" id="PS50252">
    <property type="entry name" value="TBOX_3"/>
    <property type="match status" value="1"/>
</dbReference>
<name>A0A6P6Y5Q0_DERPT</name>
<organism evidence="10 11">
    <name type="scientific">Dermatophagoides pteronyssinus</name>
    <name type="common">European house dust mite</name>
    <dbReference type="NCBI Taxonomy" id="6956"/>
    <lineage>
        <taxon>Eukaryota</taxon>
        <taxon>Metazoa</taxon>
        <taxon>Ecdysozoa</taxon>
        <taxon>Arthropoda</taxon>
        <taxon>Chelicerata</taxon>
        <taxon>Arachnida</taxon>
        <taxon>Acari</taxon>
        <taxon>Acariformes</taxon>
        <taxon>Sarcoptiformes</taxon>
        <taxon>Astigmata</taxon>
        <taxon>Psoroptidia</taxon>
        <taxon>Analgoidea</taxon>
        <taxon>Pyroglyphidae</taxon>
        <taxon>Dermatophagoidinae</taxon>
        <taxon>Dermatophagoides</taxon>
    </lineage>
</organism>
<feature type="non-terminal residue" evidence="11">
    <location>
        <position position="513"/>
    </location>
</feature>
<dbReference type="PANTHER" id="PTHR11267:SF106">
    <property type="entry name" value="T-RELATED PROTEIN"/>
    <property type="match status" value="1"/>
</dbReference>
<dbReference type="InParanoid" id="A0A6P6Y5Q0"/>
<dbReference type="GO" id="GO:0003007">
    <property type="term" value="P:heart morphogenesis"/>
    <property type="evidence" value="ECO:0007669"/>
    <property type="project" value="TreeGrafter"/>
</dbReference>
<gene>
    <name evidence="11" type="primary">LOC113794697</name>
</gene>
<feature type="compositionally biased region" description="Low complexity" evidence="8">
    <location>
        <begin position="456"/>
        <end position="469"/>
    </location>
</feature>